<keyword evidence="3 6" id="KW-0812">Transmembrane</keyword>
<evidence type="ECO:0000313" key="10">
    <source>
        <dbReference type="Proteomes" id="UP000298616"/>
    </source>
</evidence>
<comment type="similarity">
    <text evidence="6">Belongs to the UPF0316 family.</text>
</comment>
<accession>A0A4D7JWT1</accession>
<keyword evidence="2 6" id="KW-1003">Cell membrane</keyword>
<dbReference type="Gene3D" id="3.30.70.120">
    <property type="match status" value="1"/>
</dbReference>
<comment type="subcellular location">
    <subcellularLocation>
        <location evidence="1 6">Cell membrane</location>
        <topology evidence="1 6">Multi-pass membrane protein</topology>
    </subcellularLocation>
</comment>
<dbReference type="KEGG" id="fpf:DCC35_20405"/>
<reference evidence="9 10" key="1">
    <citation type="submission" date="2018-04" db="EMBL/GenBank/DDBJ databases">
        <title>Complete genome uncultured novel isolate.</title>
        <authorList>
            <person name="Merlino G."/>
        </authorList>
    </citation>
    <scope>NUCLEOTIDE SEQUENCE [LARGE SCALE GENOMIC DNA]</scope>
    <source>
        <strain evidence="10">R1DC9</strain>
    </source>
</reference>
<evidence type="ECO:0000256" key="2">
    <source>
        <dbReference type="ARBA" id="ARBA00022475"/>
    </source>
</evidence>
<dbReference type="PANTHER" id="PTHR40060:SF1">
    <property type="entry name" value="UPF0316 PROTEIN YEBE"/>
    <property type="match status" value="1"/>
</dbReference>
<dbReference type="NCBIfam" id="NF003191">
    <property type="entry name" value="PRK04164.1-2"/>
    <property type="match status" value="1"/>
</dbReference>
<name>A0A4D7JWT1_9BACT</name>
<feature type="transmembrane region" description="Helical" evidence="6">
    <location>
        <begin position="48"/>
        <end position="68"/>
    </location>
</feature>
<dbReference type="EMBL" id="CP028923">
    <property type="protein sequence ID" value="QCK16922.1"/>
    <property type="molecule type" value="Genomic_DNA"/>
</dbReference>
<feature type="transmembrane region" description="Helical" evidence="6">
    <location>
        <begin position="74"/>
        <end position="92"/>
    </location>
</feature>
<dbReference type="CDD" id="cd16381">
    <property type="entry name" value="YitT_C_like_1"/>
    <property type="match status" value="1"/>
</dbReference>
<protein>
    <recommendedName>
        <fullName evidence="6">UPF0316 protein DCC35_20405</fullName>
    </recommendedName>
</protein>
<evidence type="ECO:0000256" key="6">
    <source>
        <dbReference type="HAMAP-Rule" id="MF_01515"/>
    </source>
</evidence>
<evidence type="ECO:0000256" key="1">
    <source>
        <dbReference type="ARBA" id="ARBA00004651"/>
    </source>
</evidence>
<organism evidence="9 10">
    <name type="scientific">Mangrovivirga cuniculi</name>
    <dbReference type="NCBI Taxonomy" id="2715131"/>
    <lineage>
        <taxon>Bacteria</taxon>
        <taxon>Pseudomonadati</taxon>
        <taxon>Bacteroidota</taxon>
        <taxon>Cytophagia</taxon>
        <taxon>Cytophagales</taxon>
        <taxon>Mangrovivirgaceae</taxon>
        <taxon>Mangrovivirga</taxon>
    </lineage>
</organism>
<evidence type="ECO:0000259" key="8">
    <source>
        <dbReference type="Pfam" id="PF18955"/>
    </source>
</evidence>
<dbReference type="AlphaFoldDB" id="A0A4D7JWT1"/>
<dbReference type="InterPro" id="IPR015867">
    <property type="entry name" value="N-reg_PII/ATP_PRibTrfase_C"/>
</dbReference>
<dbReference type="HAMAP" id="MF_01515">
    <property type="entry name" value="UPF0316"/>
    <property type="match status" value="1"/>
</dbReference>
<feature type="domain" description="DUF2179" evidence="7">
    <location>
        <begin position="127"/>
        <end position="176"/>
    </location>
</feature>
<dbReference type="InterPro" id="IPR044035">
    <property type="entry name" value="DUF5698"/>
</dbReference>
<dbReference type="OrthoDB" id="48231at2"/>
<keyword evidence="4 6" id="KW-1133">Transmembrane helix</keyword>
<dbReference type="Pfam" id="PF18955">
    <property type="entry name" value="DUF5698"/>
    <property type="match status" value="1"/>
</dbReference>
<dbReference type="GO" id="GO:0005886">
    <property type="term" value="C:plasma membrane"/>
    <property type="evidence" value="ECO:0007669"/>
    <property type="project" value="UniProtKB-SubCell"/>
</dbReference>
<dbReference type="RefSeq" id="WP_137092515.1">
    <property type="nucleotide sequence ID" value="NZ_CP028923.1"/>
</dbReference>
<evidence type="ECO:0000313" key="9">
    <source>
        <dbReference type="EMBL" id="QCK16922.1"/>
    </source>
</evidence>
<dbReference type="InterPro" id="IPR019264">
    <property type="entry name" value="DUF2179"/>
</dbReference>
<sequence>MDFAAVLGISQEVFEFVVLPVIIFLARIIDVPLNTLRVIYMLQGKRGLSTALGFLEALIWLIAISQIMQHLSNPISYIAYAGGFAAGIYVGMGIEEKLAIGNVVIRIITQRNASKLLKALKSKDYKFTEVEAHGSKGEVSVIFVIASRKQLHELEGLIKDNNPKAFMTVEGVKSVKEFDEMMEAPIPKSFLKSPFLKVK</sequence>
<gene>
    <name evidence="9" type="ORF">DCC35_20405</name>
</gene>
<dbReference type="InterPro" id="IPR022930">
    <property type="entry name" value="UPF0316"/>
</dbReference>
<evidence type="ECO:0000259" key="7">
    <source>
        <dbReference type="Pfam" id="PF10035"/>
    </source>
</evidence>
<keyword evidence="10" id="KW-1185">Reference proteome</keyword>
<keyword evidence="5 6" id="KW-0472">Membrane</keyword>
<proteinExistence type="inferred from homology"/>
<feature type="domain" description="DUF5698" evidence="8">
    <location>
        <begin position="35"/>
        <end position="92"/>
    </location>
</feature>
<evidence type="ECO:0000256" key="3">
    <source>
        <dbReference type="ARBA" id="ARBA00022692"/>
    </source>
</evidence>
<dbReference type="PANTHER" id="PTHR40060">
    <property type="entry name" value="UPF0316 PROTEIN YEBE"/>
    <property type="match status" value="1"/>
</dbReference>
<evidence type="ECO:0000256" key="5">
    <source>
        <dbReference type="ARBA" id="ARBA00023136"/>
    </source>
</evidence>
<dbReference type="Proteomes" id="UP000298616">
    <property type="component" value="Chromosome"/>
</dbReference>
<dbReference type="Pfam" id="PF10035">
    <property type="entry name" value="DUF2179"/>
    <property type="match status" value="1"/>
</dbReference>
<evidence type="ECO:0000256" key="4">
    <source>
        <dbReference type="ARBA" id="ARBA00022989"/>
    </source>
</evidence>